<feature type="compositionally biased region" description="Polar residues" evidence="1">
    <location>
        <begin position="908"/>
        <end position="923"/>
    </location>
</feature>
<feature type="compositionally biased region" description="Polar residues" evidence="1">
    <location>
        <begin position="471"/>
        <end position="480"/>
    </location>
</feature>
<feature type="region of interest" description="Disordered" evidence="1">
    <location>
        <begin position="492"/>
        <end position="527"/>
    </location>
</feature>
<feature type="compositionally biased region" description="Basic and acidic residues" evidence="1">
    <location>
        <begin position="461"/>
        <end position="470"/>
    </location>
</feature>
<organism evidence="2 3">
    <name type="scientific">Nesidiocoris tenuis</name>
    <dbReference type="NCBI Taxonomy" id="355587"/>
    <lineage>
        <taxon>Eukaryota</taxon>
        <taxon>Metazoa</taxon>
        <taxon>Ecdysozoa</taxon>
        <taxon>Arthropoda</taxon>
        <taxon>Hexapoda</taxon>
        <taxon>Insecta</taxon>
        <taxon>Pterygota</taxon>
        <taxon>Neoptera</taxon>
        <taxon>Paraneoptera</taxon>
        <taxon>Hemiptera</taxon>
        <taxon>Heteroptera</taxon>
        <taxon>Panheteroptera</taxon>
        <taxon>Cimicomorpha</taxon>
        <taxon>Miridae</taxon>
        <taxon>Dicyphina</taxon>
        <taxon>Nesidiocoris</taxon>
    </lineage>
</organism>
<feature type="compositionally biased region" description="Basic and acidic residues" evidence="1">
    <location>
        <begin position="821"/>
        <end position="833"/>
    </location>
</feature>
<feature type="region of interest" description="Disordered" evidence="1">
    <location>
        <begin position="143"/>
        <end position="167"/>
    </location>
</feature>
<feature type="region of interest" description="Disordered" evidence="1">
    <location>
        <begin position="1034"/>
        <end position="1073"/>
    </location>
</feature>
<feature type="compositionally biased region" description="Basic and acidic residues" evidence="1">
    <location>
        <begin position="414"/>
        <end position="427"/>
    </location>
</feature>
<feature type="compositionally biased region" description="Polar residues" evidence="1">
    <location>
        <begin position="510"/>
        <end position="527"/>
    </location>
</feature>
<feature type="compositionally biased region" description="Polar residues" evidence="1">
    <location>
        <begin position="145"/>
        <end position="167"/>
    </location>
</feature>
<feature type="compositionally biased region" description="Pro residues" evidence="1">
    <location>
        <begin position="1052"/>
        <end position="1068"/>
    </location>
</feature>
<evidence type="ECO:0000256" key="1">
    <source>
        <dbReference type="SAM" id="MobiDB-lite"/>
    </source>
</evidence>
<feature type="compositionally biased region" description="Basic and acidic residues" evidence="1">
    <location>
        <begin position="1042"/>
        <end position="1051"/>
    </location>
</feature>
<feature type="compositionally biased region" description="Basic and acidic residues" evidence="1">
    <location>
        <begin position="850"/>
        <end position="861"/>
    </location>
</feature>
<feature type="region of interest" description="Disordered" evidence="1">
    <location>
        <begin position="399"/>
        <end position="480"/>
    </location>
</feature>
<sequence>MSLSLYIQHNNNAPENIPSQEYLLNKIVETPTSSGLPVTRREKSFDKALNQLTGNEGVRSCREKHFSSRNLKKDPFSREGDEAGGRLKQTVCLTLVDNSTSIARDKGELLQIFLIKSMVGRESGKPRPFKFRILTVDDSEELDVSSRSSLPNATFENDSRRPNNASRENVLRTVGSESKTNNITDVSTNVPDLINVHSMTLGFNETSTPLPLSNEITEIPPFRNIQGNFSGGIGNRPIFSKVNQVLMNETLDNDRYTMRPEIPESYEANNNSQNETITDILKNDYSPMIPTPRINETIPISLNSSGNTSAEFDRKSLSTDVNLNGTSYNRTGMSLFVVGSGNNSTLMANKTAPTTNAISTINNGTMISNEVLHVNASLHHINNDTNLSRNDTIAIRTNSTASSGNLNNNLTAEDSQHDLSGSDRENLKLISDSNTKINGNSEGGELLKTTVTRSPITTMGDDEHFGEMKNDSTSNSTIAPSRQDKALFSGEQNESLSDLPDGTNDDGPYGNNNVEPSTSSTPNGINSSILSEYTESQTAANQVSWNSENASDPITGIEEERFEFAESPSTTILTSNSTEKAISFNETDFDSPDYGRTTGAPQNGSPEYTSVQYSTHRTILPEPAIDWSTEVVTYSPVIQNSTPYDDAIRSDNVTEAPDVLGNSVNVEGPKIIGDGTTELTHETPRFENDLVTKTSNAATTWHVTSSFTTESTTIKPGYSSNNSSNGTVDLASAGTGEEQTTILEQTTTLNTTVKYEENVQNKTGKALTVGLPDATEGPQSIVTDVSGKVLFVESSESTESPDEAEEIFSNSSTTSSQDLVIDEKTGEVMRVDSPESTENPDEDGTNVEATTDRNNQDEVTSKSDSQISVSDIPIKMPGPSENIDNSEEHQNQTTETISTKSFEDIQVDDTTGNISNALSPESNDTLDEDEVMPTQGIEANQGKPNKPDASIEGEQAENHDEITQDINTNQGEPNPSDANIEGEQAENHDESTEESVDAGSAPTTVRVEIPSTEWITATPNQMPQLKIENALAPVEPTEDDSDVKFPTEPHPKYPPTLPHSQTQPPPTTKAPTTPRHTVVYEDWLKFNNFTIIFPTRASFHNRIIYDEQPSPVAGYEFANIYKRYDHPGFTSHPVQRLRFRHIQPLLQLGDSKMRKTLPARILLHNFLQRPVTPRLQRILINLSNPLHPLNVCYLPRQEAQIFFSNQRLRLAEFTDFDVMMIESMDATASGRARLRSSRCRKKGRMKKVLELSRSCPSHPFPVLEFRDVDRAVMDRAVTKHRFFDAPVHTDEVVDGSDAVRSNASSSSLLITKTLFTITTCLCTYLTREMFIRREDTSVPFNPKTYTLNGSAGPPPLGTRSSVLSLIASPCYLPSRKQGSQTPFTPRAIDPLPGLSSLHRIGRRYRWYSWSRLRWRLRTPIVKLLGWQRKPFINNPGKSDGTYRSLSKIT</sequence>
<feature type="compositionally biased region" description="Polar residues" evidence="1">
    <location>
        <begin position="399"/>
        <end position="413"/>
    </location>
</feature>
<proteinExistence type="predicted"/>
<feature type="region of interest" description="Disordered" evidence="1">
    <location>
        <begin position="585"/>
        <end position="609"/>
    </location>
</feature>
<reference evidence="2 3" key="1">
    <citation type="submission" date="2020-02" db="EMBL/GenBank/DDBJ databases">
        <authorList>
            <person name="Ferguson B K."/>
        </authorList>
    </citation>
    <scope>NUCLEOTIDE SEQUENCE [LARGE SCALE GENOMIC DNA]</scope>
</reference>
<gene>
    <name evidence="2" type="ORF">NTEN_LOCUS8176</name>
</gene>
<protein>
    <submittedName>
        <fullName evidence="2">Uncharacterized protein</fullName>
    </submittedName>
</protein>
<feature type="compositionally biased region" description="Polar residues" evidence="1">
    <location>
        <begin position="891"/>
        <end position="900"/>
    </location>
</feature>
<evidence type="ECO:0000313" key="2">
    <source>
        <dbReference type="EMBL" id="CAB0002389.1"/>
    </source>
</evidence>
<keyword evidence="3" id="KW-1185">Reference proteome</keyword>
<dbReference type="Proteomes" id="UP000479000">
    <property type="component" value="Unassembled WGS sequence"/>
</dbReference>
<feature type="compositionally biased region" description="Polar residues" evidence="1">
    <location>
        <begin position="808"/>
        <end position="818"/>
    </location>
</feature>
<accession>A0A6H5GL99</accession>
<feature type="region of interest" description="Disordered" evidence="1">
    <location>
        <begin position="794"/>
        <end position="1003"/>
    </location>
</feature>
<feature type="compositionally biased region" description="Polar residues" evidence="1">
    <location>
        <begin position="431"/>
        <end position="440"/>
    </location>
</feature>
<dbReference type="EMBL" id="CADCXU010012006">
    <property type="protein sequence ID" value="CAB0002389.1"/>
    <property type="molecule type" value="Genomic_DNA"/>
</dbReference>
<feature type="compositionally biased region" description="Polar residues" evidence="1">
    <location>
        <begin position="599"/>
        <end position="609"/>
    </location>
</feature>
<evidence type="ECO:0000313" key="3">
    <source>
        <dbReference type="Proteomes" id="UP000479000"/>
    </source>
</evidence>
<name>A0A6H5GL99_9HEMI</name>
<feature type="compositionally biased region" description="Polar residues" evidence="1">
    <location>
        <begin position="964"/>
        <end position="977"/>
    </location>
</feature>